<evidence type="ECO:0000256" key="3">
    <source>
        <dbReference type="ARBA" id="ARBA00022723"/>
    </source>
</evidence>
<dbReference type="PROSITE" id="PS00893">
    <property type="entry name" value="NUDIX_BOX"/>
    <property type="match status" value="1"/>
</dbReference>
<proteinExistence type="inferred from homology"/>
<name>A0A419T232_9FIRM</name>
<dbReference type="AlphaFoldDB" id="A0A419T232"/>
<dbReference type="PANTHER" id="PTHR43758">
    <property type="entry name" value="7,8-DIHYDRO-8-OXOGUANINE TRIPHOSPHATASE"/>
    <property type="match status" value="1"/>
</dbReference>
<dbReference type="InterPro" id="IPR015797">
    <property type="entry name" value="NUDIX_hydrolase-like_dom_sf"/>
</dbReference>
<comment type="caution">
    <text evidence="8">The sequence shown here is derived from an EMBL/GenBank/DDBJ whole genome shotgun (WGS) entry which is preliminary data.</text>
</comment>
<evidence type="ECO:0000256" key="2">
    <source>
        <dbReference type="ARBA" id="ARBA00005582"/>
    </source>
</evidence>
<dbReference type="GO" id="GO:0016818">
    <property type="term" value="F:hydrolase activity, acting on acid anhydrides, in phosphorus-containing anhydrides"/>
    <property type="evidence" value="ECO:0007669"/>
    <property type="project" value="TreeGrafter"/>
</dbReference>
<dbReference type="Pfam" id="PF00293">
    <property type="entry name" value="NUDIX"/>
    <property type="match status" value="1"/>
</dbReference>
<keyword evidence="9" id="KW-1185">Reference proteome</keyword>
<evidence type="ECO:0000256" key="4">
    <source>
        <dbReference type="ARBA" id="ARBA00022801"/>
    </source>
</evidence>
<dbReference type="OrthoDB" id="9810648at2"/>
<organism evidence="8 9">
    <name type="scientific">Thermohalobacter berrensis</name>
    <dbReference type="NCBI Taxonomy" id="99594"/>
    <lineage>
        <taxon>Bacteria</taxon>
        <taxon>Bacillati</taxon>
        <taxon>Bacillota</taxon>
        <taxon>Tissierellia</taxon>
        <taxon>Tissierellales</taxon>
        <taxon>Thermohalobacteraceae</taxon>
        <taxon>Thermohalobacter</taxon>
    </lineage>
</organism>
<reference evidence="8 9" key="1">
    <citation type="submission" date="2016-08" db="EMBL/GenBank/DDBJ databases">
        <title>Novel Firmicutes and Novel Genomes.</title>
        <authorList>
            <person name="Poppleton D.I."/>
            <person name="Gribaldo S."/>
        </authorList>
    </citation>
    <scope>NUCLEOTIDE SEQUENCE [LARGE SCALE GENOMIC DNA]</scope>
    <source>
        <strain evidence="8 9">CTT3</strain>
    </source>
</reference>
<dbReference type="RefSeq" id="WP_120169264.1">
    <property type="nucleotide sequence ID" value="NZ_MCIB01000017.1"/>
</dbReference>
<dbReference type="PRINTS" id="PR00502">
    <property type="entry name" value="NUDIXFAMILY"/>
</dbReference>
<dbReference type="InterPro" id="IPR000086">
    <property type="entry name" value="NUDIX_hydrolase_dom"/>
</dbReference>
<protein>
    <recommendedName>
        <fullName evidence="7">Nudix hydrolase domain-containing protein</fullName>
    </recommendedName>
</protein>
<keyword evidence="5" id="KW-0460">Magnesium</keyword>
<evidence type="ECO:0000313" key="8">
    <source>
        <dbReference type="EMBL" id="RKD31547.1"/>
    </source>
</evidence>
<accession>A0A419T232</accession>
<dbReference type="InterPro" id="IPR020084">
    <property type="entry name" value="NUDIX_hydrolase_CS"/>
</dbReference>
<keyword evidence="4 6" id="KW-0378">Hydrolase</keyword>
<dbReference type="Proteomes" id="UP000284177">
    <property type="component" value="Unassembled WGS sequence"/>
</dbReference>
<comment type="cofactor">
    <cofactor evidence="1">
        <name>Mg(2+)</name>
        <dbReference type="ChEBI" id="CHEBI:18420"/>
    </cofactor>
</comment>
<evidence type="ECO:0000256" key="1">
    <source>
        <dbReference type="ARBA" id="ARBA00001946"/>
    </source>
</evidence>
<dbReference type="GO" id="GO:0005737">
    <property type="term" value="C:cytoplasm"/>
    <property type="evidence" value="ECO:0007669"/>
    <property type="project" value="TreeGrafter"/>
</dbReference>
<evidence type="ECO:0000313" key="9">
    <source>
        <dbReference type="Proteomes" id="UP000284177"/>
    </source>
</evidence>
<dbReference type="GO" id="GO:0046872">
    <property type="term" value="F:metal ion binding"/>
    <property type="evidence" value="ECO:0007669"/>
    <property type="project" value="UniProtKB-KW"/>
</dbReference>
<keyword evidence="3" id="KW-0479">Metal-binding</keyword>
<dbReference type="Gene3D" id="3.90.79.10">
    <property type="entry name" value="Nucleoside Triphosphate Pyrophosphohydrolase"/>
    <property type="match status" value="1"/>
</dbReference>
<dbReference type="InterPro" id="IPR020476">
    <property type="entry name" value="Nudix_hydrolase"/>
</dbReference>
<gene>
    <name evidence="8" type="ORF">BET03_12320</name>
</gene>
<dbReference type="SUPFAM" id="SSF55811">
    <property type="entry name" value="Nudix"/>
    <property type="match status" value="1"/>
</dbReference>
<feature type="domain" description="Nudix hydrolase" evidence="7">
    <location>
        <begin position="25"/>
        <end position="146"/>
    </location>
</feature>
<dbReference type="PANTHER" id="PTHR43758:SF8">
    <property type="entry name" value="8-OXO-DGTP DIPHOSPHATASE YTKD-RELATED"/>
    <property type="match status" value="1"/>
</dbReference>
<evidence type="ECO:0000256" key="5">
    <source>
        <dbReference type="ARBA" id="ARBA00022842"/>
    </source>
</evidence>
<dbReference type="EMBL" id="MCIB01000017">
    <property type="protein sequence ID" value="RKD31547.1"/>
    <property type="molecule type" value="Genomic_DNA"/>
</dbReference>
<evidence type="ECO:0000256" key="6">
    <source>
        <dbReference type="RuleBase" id="RU003476"/>
    </source>
</evidence>
<comment type="similarity">
    <text evidence="2 6">Belongs to the Nudix hydrolase family.</text>
</comment>
<evidence type="ECO:0000259" key="7">
    <source>
        <dbReference type="PROSITE" id="PS51462"/>
    </source>
</evidence>
<dbReference type="PROSITE" id="PS51462">
    <property type="entry name" value="NUDIX"/>
    <property type="match status" value="1"/>
</dbReference>
<sequence length="158" mass="18422">MKKKYNVKGVNGNILIDFTEEAVENIDDANGSLVIPYYKGNIVMTYHLKRKGWEFPAGKKEEGETIVECALRETYEETGAILTNIKPLGYYLVKNEQHEFKIAIFIGQVNEFETKPRWSETDLVKLFDELPENISYNDDVYEIVLNYIRRFKLDRAIT</sequence>